<dbReference type="Gene3D" id="1.10.10.10">
    <property type="entry name" value="Winged helix-like DNA-binding domain superfamily/Winged helix DNA-binding domain"/>
    <property type="match status" value="1"/>
</dbReference>
<sequence>MLMMPQEELSTRSQLLHMLKVQGYCSVSDMAKAMGITEMAVRRHIQTLEREGLLRSTLVRQAMGRPSYRYALTELADDLFPKNYLQLTLDLLNELEDQPGGDQMIDRMFEGRRDKLETRFLERMKNRTLEDRVAELSAIQNAGGYMTEWESGEEAGVYKLYEYNCPVAQVANRYRQACQCERQLFERLLNADVERTECLADGGSRCAYAIRREQTHSTGS</sequence>
<gene>
    <name evidence="5" type="ORF">E5161_06645</name>
</gene>
<dbReference type="GO" id="GO:0003700">
    <property type="term" value="F:DNA-binding transcription factor activity"/>
    <property type="evidence" value="ECO:0007669"/>
    <property type="project" value="InterPro"/>
</dbReference>
<feature type="domain" description="HTH deoR-type" evidence="4">
    <location>
        <begin position="8"/>
        <end position="67"/>
    </location>
</feature>
<evidence type="ECO:0000259" key="4">
    <source>
        <dbReference type="PROSITE" id="PS51000"/>
    </source>
</evidence>
<dbReference type="InterPro" id="IPR011991">
    <property type="entry name" value="ArsR-like_HTH"/>
</dbReference>
<dbReference type="PANTHER" id="PTHR30363:SF28">
    <property type="entry name" value="TRANSCRIPTIONAL REGULATORY PROTEIN-RELATED"/>
    <property type="match status" value="1"/>
</dbReference>
<dbReference type="GO" id="GO:0003677">
    <property type="term" value="F:DNA binding"/>
    <property type="evidence" value="ECO:0007669"/>
    <property type="project" value="UniProtKB-KW"/>
</dbReference>
<dbReference type="OrthoDB" id="155998at2"/>
<comment type="caution">
    <text evidence="5">The sequence shown here is derived from an EMBL/GenBank/DDBJ whole genome shotgun (WGS) entry which is preliminary data.</text>
</comment>
<proteinExistence type="predicted"/>
<keyword evidence="3" id="KW-0804">Transcription</keyword>
<evidence type="ECO:0000256" key="3">
    <source>
        <dbReference type="ARBA" id="ARBA00023163"/>
    </source>
</evidence>
<evidence type="ECO:0000313" key="5">
    <source>
        <dbReference type="EMBL" id="TJY43618.1"/>
    </source>
</evidence>
<accession>A0A4U0FFJ9</accession>
<dbReference type="PROSITE" id="PS51000">
    <property type="entry name" value="HTH_DEOR_2"/>
    <property type="match status" value="1"/>
</dbReference>
<dbReference type="EMBL" id="SUPK01000002">
    <property type="protein sequence ID" value="TJY43618.1"/>
    <property type="molecule type" value="Genomic_DNA"/>
</dbReference>
<organism evidence="5 6">
    <name type="scientific">Cohnella pontilimi</name>
    <dbReference type="NCBI Taxonomy" id="2564100"/>
    <lineage>
        <taxon>Bacteria</taxon>
        <taxon>Bacillati</taxon>
        <taxon>Bacillota</taxon>
        <taxon>Bacilli</taxon>
        <taxon>Bacillales</taxon>
        <taxon>Paenibacillaceae</taxon>
        <taxon>Cohnella</taxon>
    </lineage>
</organism>
<keyword evidence="6" id="KW-1185">Reference proteome</keyword>
<reference evidence="5 6" key="1">
    <citation type="submission" date="2019-04" db="EMBL/GenBank/DDBJ databases">
        <title>Cohnella sp. nov., isolated from soil.</title>
        <authorList>
            <person name="Kim W."/>
        </authorList>
    </citation>
    <scope>NUCLEOTIDE SEQUENCE [LARGE SCALE GENOMIC DNA]</scope>
    <source>
        <strain evidence="5 6">CAU 1483</strain>
    </source>
</reference>
<evidence type="ECO:0000313" key="6">
    <source>
        <dbReference type="Proteomes" id="UP000309673"/>
    </source>
</evidence>
<evidence type="ECO:0000256" key="2">
    <source>
        <dbReference type="ARBA" id="ARBA00023125"/>
    </source>
</evidence>
<dbReference type="InterPro" id="IPR050313">
    <property type="entry name" value="Carb_Metab_HTH_regulators"/>
</dbReference>
<dbReference type="AlphaFoldDB" id="A0A4U0FFJ9"/>
<dbReference type="PANTHER" id="PTHR30363">
    <property type="entry name" value="HTH-TYPE TRANSCRIPTIONAL REGULATOR SRLR-RELATED"/>
    <property type="match status" value="1"/>
</dbReference>
<dbReference type="Proteomes" id="UP000309673">
    <property type="component" value="Unassembled WGS sequence"/>
</dbReference>
<keyword evidence="1" id="KW-0805">Transcription regulation</keyword>
<name>A0A4U0FFJ9_9BACL</name>
<dbReference type="SMART" id="SM00420">
    <property type="entry name" value="HTH_DEOR"/>
    <property type="match status" value="1"/>
</dbReference>
<dbReference type="InterPro" id="IPR036388">
    <property type="entry name" value="WH-like_DNA-bd_sf"/>
</dbReference>
<protein>
    <submittedName>
        <fullName evidence="5">DeoR family transcriptional regulator</fullName>
    </submittedName>
</protein>
<dbReference type="InterPro" id="IPR036390">
    <property type="entry name" value="WH_DNA-bd_sf"/>
</dbReference>
<keyword evidence="2" id="KW-0238">DNA-binding</keyword>
<dbReference type="InterPro" id="IPR001034">
    <property type="entry name" value="DeoR_HTH"/>
</dbReference>
<dbReference type="CDD" id="cd00090">
    <property type="entry name" value="HTH_ARSR"/>
    <property type="match status" value="1"/>
</dbReference>
<dbReference type="SUPFAM" id="SSF46785">
    <property type="entry name" value="Winged helix' DNA-binding domain"/>
    <property type="match status" value="1"/>
</dbReference>
<dbReference type="Pfam" id="PF08220">
    <property type="entry name" value="HTH_DeoR"/>
    <property type="match status" value="1"/>
</dbReference>
<evidence type="ECO:0000256" key="1">
    <source>
        <dbReference type="ARBA" id="ARBA00023015"/>
    </source>
</evidence>